<reference evidence="1" key="1">
    <citation type="submission" date="2018-11" db="EMBL/GenBank/DDBJ databases">
        <authorList>
            <person name="Grassa J C."/>
        </authorList>
    </citation>
    <scope>NUCLEOTIDE SEQUENCE [LARGE SCALE GENOMIC DNA]</scope>
</reference>
<dbReference type="Gramene" id="evm.model.01.1857">
    <property type="protein sequence ID" value="cds.evm.model.01.1857"/>
    <property type="gene ID" value="evm.TU.01.1857"/>
</dbReference>
<accession>A0A803NIS3</accession>
<dbReference type="Proteomes" id="UP000596661">
    <property type="component" value="Chromosome 1"/>
</dbReference>
<evidence type="ECO:0000313" key="1">
    <source>
        <dbReference type="EnsemblPlants" id="cds.evm.model.01.1857"/>
    </source>
</evidence>
<reference evidence="1" key="2">
    <citation type="submission" date="2021-03" db="UniProtKB">
        <authorList>
            <consortium name="EnsemblPlants"/>
        </authorList>
    </citation>
    <scope>IDENTIFICATION</scope>
</reference>
<protein>
    <submittedName>
        <fullName evidence="1">Uncharacterized protein</fullName>
    </submittedName>
</protein>
<dbReference type="EnsemblPlants" id="evm.model.01.1857">
    <property type="protein sequence ID" value="cds.evm.model.01.1857"/>
    <property type="gene ID" value="evm.TU.01.1857"/>
</dbReference>
<organism evidence="1 2">
    <name type="scientific">Cannabis sativa</name>
    <name type="common">Hemp</name>
    <name type="synonym">Marijuana</name>
    <dbReference type="NCBI Taxonomy" id="3483"/>
    <lineage>
        <taxon>Eukaryota</taxon>
        <taxon>Viridiplantae</taxon>
        <taxon>Streptophyta</taxon>
        <taxon>Embryophyta</taxon>
        <taxon>Tracheophyta</taxon>
        <taxon>Spermatophyta</taxon>
        <taxon>Magnoliopsida</taxon>
        <taxon>eudicotyledons</taxon>
        <taxon>Gunneridae</taxon>
        <taxon>Pentapetalae</taxon>
        <taxon>rosids</taxon>
        <taxon>fabids</taxon>
        <taxon>Rosales</taxon>
        <taxon>Cannabaceae</taxon>
        <taxon>Cannabis</taxon>
    </lineage>
</organism>
<name>A0A803NIS3_CANSA</name>
<proteinExistence type="predicted"/>
<dbReference type="EMBL" id="UZAU01000052">
    <property type="status" value="NOT_ANNOTATED_CDS"/>
    <property type="molecule type" value="Genomic_DNA"/>
</dbReference>
<evidence type="ECO:0000313" key="2">
    <source>
        <dbReference type="Proteomes" id="UP000596661"/>
    </source>
</evidence>
<sequence length="138" mass="15572">MMPIEQDEDNAQSATVILFRIVSEDESLVRNDKEYSGRIFMFLDQEPGEVISTRSAPEKVGELADNMSFLVAIASCSKSKRKILVPKETEPPVREVIEGIPAASSSSKKKLRKRRRLVEVLFFPKTLARKSSKLFVMP</sequence>
<dbReference type="AlphaFoldDB" id="A0A803NIS3"/>
<keyword evidence="2" id="KW-1185">Reference proteome</keyword>